<accession>A0ACB7W575</accession>
<reference evidence="2" key="1">
    <citation type="journal article" date="2022" name="Nat. Commun.">
        <title>Chromosome evolution and the genetic basis of agronomically important traits in greater yam.</title>
        <authorList>
            <person name="Bredeson J.V."/>
            <person name="Lyons J.B."/>
            <person name="Oniyinde I.O."/>
            <person name="Okereke N.R."/>
            <person name="Kolade O."/>
            <person name="Nnabue I."/>
            <person name="Nwadili C.O."/>
            <person name="Hribova E."/>
            <person name="Parker M."/>
            <person name="Nwogha J."/>
            <person name="Shu S."/>
            <person name="Carlson J."/>
            <person name="Kariba R."/>
            <person name="Muthemba S."/>
            <person name="Knop K."/>
            <person name="Barton G.J."/>
            <person name="Sherwood A.V."/>
            <person name="Lopez-Montes A."/>
            <person name="Asiedu R."/>
            <person name="Jamnadass R."/>
            <person name="Muchugi A."/>
            <person name="Goodstein D."/>
            <person name="Egesi C.N."/>
            <person name="Featherston J."/>
            <person name="Asfaw A."/>
            <person name="Simpson G.G."/>
            <person name="Dolezel J."/>
            <person name="Hendre P.S."/>
            <person name="Van Deynze A."/>
            <person name="Kumar P.L."/>
            <person name="Obidiegwu J.E."/>
            <person name="Bhattacharjee R."/>
            <person name="Rokhsar D.S."/>
        </authorList>
    </citation>
    <scope>NUCLEOTIDE SEQUENCE [LARGE SCALE GENOMIC DNA]</scope>
    <source>
        <strain evidence="2">cv. TDa95/00328</strain>
    </source>
</reference>
<evidence type="ECO:0000313" key="2">
    <source>
        <dbReference type="Proteomes" id="UP000827976"/>
    </source>
</evidence>
<sequence>MKLQLLLLMPLAVLRRIKECSHFGLLTCLDHSLKLKSTKSSYSACNCMLNPNIDYIFPVSPTTYPHQHLQQSVCASSKTPIYIWMKSLYHSGSTQNQSNLNTYNC</sequence>
<name>A0ACB7W575_DIOAL</name>
<dbReference type="Proteomes" id="UP000827976">
    <property type="component" value="Chromosome 5"/>
</dbReference>
<gene>
    <name evidence="1" type="ORF">IHE45_05G139400</name>
</gene>
<proteinExistence type="predicted"/>
<evidence type="ECO:0000313" key="1">
    <source>
        <dbReference type="EMBL" id="KAH7682710.1"/>
    </source>
</evidence>
<comment type="caution">
    <text evidence="1">The sequence shown here is derived from an EMBL/GenBank/DDBJ whole genome shotgun (WGS) entry which is preliminary data.</text>
</comment>
<protein>
    <submittedName>
        <fullName evidence="1">Uncharacterized protein</fullName>
    </submittedName>
</protein>
<dbReference type="EMBL" id="CM037015">
    <property type="protein sequence ID" value="KAH7682710.1"/>
    <property type="molecule type" value="Genomic_DNA"/>
</dbReference>
<organism evidence="1 2">
    <name type="scientific">Dioscorea alata</name>
    <name type="common">Purple yam</name>
    <dbReference type="NCBI Taxonomy" id="55571"/>
    <lineage>
        <taxon>Eukaryota</taxon>
        <taxon>Viridiplantae</taxon>
        <taxon>Streptophyta</taxon>
        <taxon>Embryophyta</taxon>
        <taxon>Tracheophyta</taxon>
        <taxon>Spermatophyta</taxon>
        <taxon>Magnoliopsida</taxon>
        <taxon>Liliopsida</taxon>
        <taxon>Dioscoreales</taxon>
        <taxon>Dioscoreaceae</taxon>
        <taxon>Dioscorea</taxon>
    </lineage>
</organism>
<keyword evidence="2" id="KW-1185">Reference proteome</keyword>